<evidence type="ECO:0000313" key="1">
    <source>
        <dbReference type="EMBL" id="SPF52391.1"/>
    </source>
</evidence>
<accession>A0A2U3LKA4</accession>
<organism evidence="1 2">
    <name type="scientific">Candidatus Desulfosporosinus infrequens</name>
    <dbReference type="NCBI Taxonomy" id="2043169"/>
    <lineage>
        <taxon>Bacteria</taxon>
        <taxon>Bacillati</taxon>
        <taxon>Bacillota</taxon>
        <taxon>Clostridia</taxon>
        <taxon>Eubacteriales</taxon>
        <taxon>Desulfitobacteriaceae</taxon>
        <taxon>Desulfosporosinus</taxon>
    </lineage>
</organism>
<protein>
    <submittedName>
        <fullName evidence="1">Uncharacterized protein</fullName>
    </submittedName>
</protein>
<proteinExistence type="predicted"/>
<reference evidence="2" key="1">
    <citation type="submission" date="2018-02" db="EMBL/GenBank/DDBJ databases">
        <authorList>
            <person name="Hausmann B."/>
        </authorList>
    </citation>
    <scope>NUCLEOTIDE SEQUENCE [LARGE SCALE GENOMIC DNA]</scope>
    <source>
        <strain evidence="2">Peat soil MAG SbF1</strain>
    </source>
</reference>
<dbReference type="Proteomes" id="UP000238916">
    <property type="component" value="Unassembled WGS sequence"/>
</dbReference>
<evidence type="ECO:0000313" key="2">
    <source>
        <dbReference type="Proteomes" id="UP000238916"/>
    </source>
</evidence>
<sequence>MTVIKLWETLWRFLSLHLSIDKSFLTNLAEVIGKYNAIIDVKKTDPSLWIEFEAK</sequence>
<dbReference type="EMBL" id="OMOF01000521">
    <property type="protein sequence ID" value="SPF52391.1"/>
    <property type="molecule type" value="Genomic_DNA"/>
</dbReference>
<dbReference type="AlphaFoldDB" id="A0A2U3LKA4"/>
<gene>
    <name evidence="1" type="ORF">SBF1_5680003</name>
</gene>
<name>A0A2U3LKA4_9FIRM</name>